<sequence>TKSEKLSEEEYEQGLRQACQSSIITDLTVYVPVESRLERAVLSREARKTSEVLATGWRFKPPLTKLFVELPPPTLEDNAGDLSRLLRGLRQRYNLHNISADFGVVKKLAKVLRDGNWK</sequence>
<dbReference type="InterPro" id="IPR040506">
    <property type="entry name" value="RACo_linker"/>
</dbReference>
<organism evidence="2">
    <name type="scientific">marine sediment metagenome</name>
    <dbReference type="NCBI Taxonomy" id="412755"/>
    <lineage>
        <taxon>unclassified sequences</taxon>
        <taxon>metagenomes</taxon>
        <taxon>ecological metagenomes</taxon>
    </lineage>
</organism>
<feature type="non-terminal residue" evidence="2">
    <location>
        <position position="118"/>
    </location>
</feature>
<evidence type="ECO:0000259" key="1">
    <source>
        <dbReference type="Pfam" id="PF17650"/>
    </source>
</evidence>
<accession>X1QGS3</accession>
<feature type="non-terminal residue" evidence="2">
    <location>
        <position position="1"/>
    </location>
</feature>
<dbReference type="AlphaFoldDB" id="X1QGS3"/>
<proteinExistence type="predicted"/>
<dbReference type="Pfam" id="PF17650">
    <property type="entry name" value="RACo_linker"/>
    <property type="match status" value="1"/>
</dbReference>
<gene>
    <name evidence="2" type="ORF">S06H3_64519</name>
</gene>
<feature type="domain" description="RACo linker region" evidence="1">
    <location>
        <begin position="56"/>
        <end position="118"/>
    </location>
</feature>
<comment type="caution">
    <text evidence="2">The sequence shown here is derived from an EMBL/GenBank/DDBJ whole genome shotgun (WGS) entry which is preliminary data.</text>
</comment>
<reference evidence="2" key="1">
    <citation type="journal article" date="2014" name="Front. Microbiol.">
        <title>High frequency of phylogenetically diverse reductive dehalogenase-homologous genes in deep subseafloor sedimentary metagenomes.</title>
        <authorList>
            <person name="Kawai M."/>
            <person name="Futagami T."/>
            <person name="Toyoda A."/>
            <person name="Takaki Y."/>
            <person name="Nishi S."/>
            <person name="Hori S."/>
            <person name="Arai W."/>
            <person name="Tsubouchi T."/>
            <person name="Morono Y."/>
            <person name="Uchiyama I."/>
            <person name="Ito T."/>
            <person name="Fujiyama A."/>
            <person name="Inagaki F."/>
            <person name="Takami H."/>
        </authorList>
    </citation>
    <scope>NUCLEOTIDE SEQUENCE</scope>
    <source>
        <strain evidence="2">Expedition CK06-06</strain>
    </source>
</reference>
<dbReference type="Gene3D" id="3.10.20.880">
    <property type="match status" value="1"/>
</dbReference>
<protein>
    <recommendedName>
        <fullName evidence="1">RACo linker region domain-containing protein</fullName>
    </recommendedName>
</protein>
<evidence type="ECO:0000313" key="2">
    <source>
        <dbReference type="EMBL" id="GAI54001.1"/>
    </source>
</evidence>
<dbReference type="EMBL" id="BARV01043119">
    <property type="protein sequence ID" value="GAI54001.1"/>
    <property type="molecule type" value="Genomic_DNA"/>
</dbReference>
<name>X1QGS3_9ZZZZ</name>